<keyword evidence="3" id="KW-1185">Reference proteome</keyword>
<dbReference type="Pfam" id="PF04195">
    <property type="entry name" value="Transposase_28"/>
    <property type="match status" value="1"/>
</dbReference>
<accession>A0AAU9MRN2</accession>
<evidence type="ECO:0000313" key="2">
    <source>
        <dbReference type="EMBL" id="CAH1423253.1"/>
    </source>
</evidence>
<evidence type="ECO:0000259" key="1">
    <source>
        <dbReference type="Pfam" id="PF04195"/>
    </source>
</evidence>
<name>A0AAU9MRN2_9ASTR</name>
<feature type="domain" description="Transposase (putative) gypsy type" evidence="1">
    <location>
        <begin position="86"/>
        <end position="139"/>
    </location>
</feature>
<reference evidence="2 3" key="1">
    <citation type="submission" date="2022-01" db="EMBL/GenBank/DDBJ databases">
        <authorList>
            <person name="Xiong W."/>
            <person name="Schranz E."/>
        </authorList>
    </citation>
    <scope>NUCLEOTIDE SEQUENCE [LARGE SCALE GENOMIC DNA]</scope>
</reference>
<dbReference type="EMBL" id="CAKMRJ010001112">
    <property type="protein sequence ID" value="CAH1423253.1"/>
    <property type="molecule type" value="Genomic_DNA"/>
</dbReference>
<organism evidence="2 3">
    <name type="scientific">Lactuca virosa</name>
    <dbReference type="NCBI Taxonomy" id="75947"/>
    <lineage>
        <taxon>Eukaryota</taxon>
        <taxon>Viridiplantae</taxon>
        <taxon>Streptophyta</taxon>
        <taxon>Embryophyta</taxon>
        <taxon>Tracheophyta</taxon>
        <taxon>Spermatophyta</taxon>
        <taxon>Magnoliopsida</taxon>
        <taxon>eudicotyledons</taxon>
        <taxon>Gunneridae</taxon>
        <taxon>Pentapetalae</taxon>
        <taxon>asterids</taxon>
        <taxon>campanulids</taxon>
        <taxon>Asterales</taxon>
        <taxon>Asteraceae</taxon>
        <taxon>Cichorioideae</taxon>
        <taxon>Cichorieae</taxon>
        <taxon>Lactucinae</taxon>
        <taxon>Lactuca</taxon>
    </lineage>
</organism>
<comment type="caution">
    <text evidence="2">The sequence shown here is derived from an EMBL/GenBank/DDBJ whole genome shotgun (WGS) entry which is preliminary data.</text>
</comment>
<proteinExistence type="predicted"/>
<gene>
    <name evidence="2" type="ORF">LVIROSA_LOCUS10541</name>
</gene>
<protein>
    <recommendedName>
        <fullName evidence="1">Transposase (putative) gypsy type domain-containing protein</fullName>
    </recommendedName>
</protein>
<evidence type="ECO:0000313" key="3">
    <source>
        <dbReference type="Proteomes" id="UP001157418"/>
    </source>
</evidence>
<dbReference type="InterPro" id="IPR007321">
    <property type="entry name" value="Transposase_28"/>
</dbReference>
<dbReference type="AlphaFoldDB" id="A0AAU9MRN2"/>
<dbReference type="Proteomes" id="UP001157418">
    <property type="component" value="Unassembled WGS sequence"/>
</dbReference>
<sequence>MNPCSASINIASSSAIPFTSLSLINPSPFFANKDISSIHIVMSKLTPQSLADITKKYDVDPQFQPCLSEPGTAIINAHEGFVSVYQVLFKSGLRFPTFDFLRVVLDYYDLHITQITPNGFRNIICFVMICPALDIVPTLMDEFLFVRLSAFLGTMAYGISYDRAPDPTPELTLEE</sequence>